<proteinExistence type="inferred from homology"/>
<keyword evidence="7 9" id="KW-1133">Transmembrane helix</keyword>
<keyword evidence="3 9" id="KW-0813">Transport</keyword>
<sequence length="259" mass="28625">METLWTGFLTLVGDAGLNSDLLATYGPRLLAGLRLTLLLVALAMVLGALLSFPIALARMSHNAILRGLAFGYIYFFRGTPLLAQVYLIYNGLGIFLGAHKSLFEDLGLWWLLRDGFYYAVIAFTLNTAAYQAEILRGGIESLPRGQTEGGLALGLHSGQIFRKIILPQALMVSLRPYGNELILMLKASSVAALVAVPELMGVTRLAFSRTFDFQAYMWTAILYLIMVFAIAHVWNLLEKRLTRHLYRAMPQTAATAQAH</sequence>
<feature type="transmembrane region" description="Helical" evidence="9">
    <location>
        <begin position="181"/>
        <end position="203"/>
    </location>
</feature>
<evidence type="ECO:0000259" key="10">
    <source>
        <dbReference type="PROSITE" id="PS50928"/>
    </source>
</evidence>
<comment type="similarity">
    <text evidence="2">Belongs to the binding-protein-dependent transport system permease family. HisMQ subfamily.</text>
</comment>
<dbReference type="Pfam" id="PF00528">
    <property type="entry name" value="BPD_transp_1"/>
    <property type="match status" value="1"/>
</dbReference>
<dbReference type="PANTHER" id="PTHR30614:SF0">
    <property type="entry name" value="L-CYSTINE TRANSPORT SYSTEM PERMEASE PROTEIN TCYL"/>
    <property type="match status" value="1"/>
</dbReference>
<dbReference type="RefSeq" id="WP_367625276.1">
    <property type="nucleotide sequence ID" value="NZ_JBFNQD010000007.1"/>
</dbReference>
<feature type="transmembrane region" description="Helical" evidence="9">
    <location>
        <begin position="69"/>
        <end position="96"/>
    </location>
</feature>
<keyword evidence="5 9" id="KW-0812">Transmembrane</keyword>
<keyword evidence="8 9" id="KW-0472">Membrane</keyword>
<dbReference type="EMBL" id="JBFNQD010000007">
    <property type="protein sequence ID" value="MEW9308044.1"/>
    <property type="molecule type" value="Genomic_DNA"/>
</dbReference>
<evidence type="ECO:0000256" key="1">
    <source>
        <dbReference type="ARBA" id="ARBA00004429"/>
    </source>
</evidence>
<evidence type="ECO:0000256" key="9">
    <source>
        <dbReference type="RuleBase" id="RU363032"/>
    </source>
</evidence>
<dbReference type="Proteomes" id="UP001555786">
    <property type="component" value="Unassembled WGS sequence"/>
</dbReference>
<evidence type="ECO:0000256" key="8">
    <source>
        <dbReference type="ARBA" id="ARBA00023136"/>
    </source>
</evidence>
<organism evidence="11 12">
    <name type="scientific">Labrys neptuniae</name>
    <dbReference type="NCBI Taxonomy" id="376174"/>
    <lineage>
        <taxon>Bacteria</taxon>
        <taxon>Pseudomonadati</taxon>
        <taxon>Pseudomonadota</taxon>
        <taxon>Alphaproteobacteria</taxon>
        <taxon>Hyphomicrobiales</taxon>
        <taxon>Xanthobacteraceae</taxon>
        <taxon>Labrys</taxon>
    </lineage>
</organism>
<name>A0ABV3PRX2_9HYPH</name>
<evidence type="ECO:0000313" key="12">
    <source>
        <dbReference type="Proteomes" id="UP001555786"/>
    </source>
</evidence>
<dbReference type="InterPro" id="IPR043429">
    <property type="entry name" value="ArtM/GltK/GlnP/TcyL/YhdX-like"/>
</dbReference>
<evidence type="ECO:0000256" key="3">
    <source>
        <dbReference type="ARBA" id="ARBA00022448"/>
    </source>
</evidence>
<dbReference type="Gene3D" id="1.10.3720.10">
    <property type="entry name" value="MetI-like"/>
    <property type="match status" value="1"/>
</dbReference>
<evidence type="ECO:0000256" key="6">
    <source>
        <dbReference type="ARBA" id="ARBA00022970"/>
    </source>
</evidence>
<evidence type="ECO:0000256" key="5">
    <source>
        <dbReference type="ARBA" id="ARBA00022692"/>
    </source>
</evidence>
<keyword evidence="6" id="KW-0029">Amino-acid transport</keyword>
<protein>
    <submittedName>
        <fullName evidence="11">ABC transporter permease subunit</fullName>
    </submittedName>
</protein>
<evidence type="ECO:0000313" key="11">
    <source>
        <dbReference type="EMBL" id="MEW9308044.1"/>
    </source>
</evidence>
<evidence type="ECO:0000256" key="4">
    <source>
        <dbReference type="ARBA" id="ARBA00022475"/>
    </source>
</evidence>
<evidence type="ECO:0000256" key="2">
    <source>
        <dbReference type="ARBA" id="ARBA00010072"/>
    </source>
</evidence>
<evidence type="ECO:0000256" key="7">
    <source>
        <dbReference type="ARBA" id="ARBA00022989"/>
    </source>
</evidence>
<dbReference type="NCBIfam" id="TIGR01726">
    <property type="entry name" value="HEQRo_perm_3TM"/>
    <property type="match status" value="1"/>
</dbReference>
<accession>A0ABV3PRX2</accession>
<comment type="subcellular location">
    <subcellularLocation>
        <location evidence="1">Cell inner membrane</location>
        <topology evidence="1">Multi-pass membrane protein</topology>
    </subcellularLocation>
    <subcellularLocation>
        <location evidence="9">Cell membrane</location>
        <topology evidence="9">Multi-pass membrane protein</topology>
    </subcellularLocation>
</comment>
<feature type="transmembrane region" description="Helical" evidence="9">
    <location>
        <begin position="215"/>
        <end position="237"/>
    </location>
</feature>
<dbReference type="InterPro" id="IPR010065">
    <property type="entry name" value="AA_ABC_transptr_permease_3TM"/>
</dbReference>
<keyword evidence="4" id="KW-1003">Cell membrane</keyword>
<dbReference type="CDD" id="cd06261">
    <property type="entry name" value="TM_PBP2"/>
    <property type="match status" value="1"/>
</dbReference>
<dbReference type="PANTHER" id="PTHR30614">
    <property type="entry name" value="MEMBRANE COMPONENT OF AMINO ACID ABC TRANSPORTER"/>
    <property type="match status" value="1"/>
</dbReference>
<keyword evidence="12" id="KW-1185">Reference proteome</keyword>
<gene>
    <name evidence="11" type="ORF">ABXS05_20990</name>
</gene>
<feature type="transmembrane region" description="Helical" evidence="9">
    <location>
        <begin position="35"/>
        <end position="57"/>
    </location>
</feature>
<dbReference type="SUPFAM" id="SSF161098">
    <property type="entry name" value="MetI-like"/>
    <property type="match status" value="1"/>
</dbReference>
<reference evidence="11 12" key="1">
    <citation type="submission" date="2024-07" db="EMBL/GenBank/DDBJ databases">
        <title>Description of Labrys sedimenti sp. nov., isolated from a diclofenac-degrading enrichment culture.</title>
        <authorList>
            <person name="Tancsics A."/>
            <person name="Csepanyi A."/>
        </authorList>
    </citation>
    <scope>NUCLEOTIDE SEQUENCE [LARGE SCALE GENOMIC DNA]</scope>
    <source>
        <strain evidence="11 12">LMG 23578</strain>
    </source>
</reference>
<dbReference type="InterPro" id="IPR035906">
    <property type="entry name" value="MetI-like_sf"/>
</dbReference>
<feature type="transmembrane region" description="Helical" evidence="9">
    <location>
        <begin position="116"/>
        <end position="135"/>
    </location>
</feature>
<comment type="caution">
    <text evidence="11">The sequence shown here is derived from an EMBL/GenBank/DDBJ whole genome shotgun (WGS) entry which is preliminary data.</text>
</comment>
<dbReference type="PROSITE" id="PS50928">
    <property type="entry name" value="ABC_TM1"/>
    <property type="match status" value="1"/>
</dbReference>
<dbReference type="InterPro" id="IPR000515">
    <property type="entry name" value="MetI-like"/>
</dbReference>
<feature type="domain" description="ABC transmembrane type-1" evidence="10">
    <location>
        <begin position="33"/>
        <end position="234"/>
    </location>
</feature>